<sequence>MPYTVREKFACRQRSARAITLPRSPLPEPSIVDDAGFHSTWLRSLCSGHRHRQVAGASRRGKLCPQTTTTAVPSLSDRACGPCMYVPRRLALTAPAPSPTAASLDTFPLLERRPAFRCSGAPKRQLLVRRLKSFVVQLFIGKASLP</sequence>
<evidence type="ECO:0000313" key="2">
    <source>
        <dbReference type="Proteomes" id="UP001144978"/>
    </source>
</evidence>
<name>A0ACC1MIU2_9APHY</name>
<dbReference type="Proteomes" id="UP001144978">
    <property type="component" value="Unassembled WGS sequence"/>
</dbReference>
<evidence type="ECO:0000313" key="1">
    <source>
        <dbReference type="EMBL" id="KAJ2966559.1"/>
    </source>
</evidence>
<accession>A0ACC1MIU2</accession>
<comment type="caution">
    <text evidence="1">The sequence shown here is derived from an EMBL/GenBank/DDBJ whole genome shotgun (WGS) entry which is preliminary data.</text>
</comment>
<organism evidence="1 2">
    <name type="scientific">Trametes sanguinea</name>
    <dbReference type="NCBI Taxonomy" id="158606"/>
    <lineage>
        <taxon>Eukaryota</taxon>
        <taxon>Fungi</taxon>
        <taxon>Dikarya</taxon>
        <taxon>Basidiomycota</taxon>
        <taxon>Agaricomycotina</taxon>
        <taxon>Agaricomycetes</taxon>
        <taxon>Polyporales</taxon>
        <taxon>Polyporaceae</taxon>
        <taxon>Trametes</taxon>
    </lineage>
</organism>
<keyword evidence="2" id="KW-1185">Reference proteome</keyword>
<protein>
    <submittedName>
        <fullName evidence="1">Uncharacterized protein</fullName>
    </submittedName>
</protein>
<proteinExistence type="predicted"/>
<reference evidence="1" key="1">
    <citation type="submission" date="2022-08" db="EMBL/GenBank/DDBJ databases">
        <title>Genome Sequence of Pycnoporus sanguineus.</title>
        <authorList>
            <person name="Buettner E."/>
        </authorList>
    </citation>
    <scope>NUCLEOTIDE SEQUENCE</scope>
    <source>
        <strain evidence="1">CG-C14</strain>
    </source>
</reference>
<dbReference type="EMBL" id="JANSHE010006610">
    <property type="protein sequence ID" value="KAJ2966559.1"/>
    <property type="molecule type" value="Genomic_DNA"/>
</dbReference>
<gene>
    <name evidence="1" type="ORF">NUW54_g13770</name>
</gene>